<dbReference type="EMBL" id="BMAV01011783">
    <property type="protein sequence ID" value="GFY57848.1"/>
    <property type="molecule type" value="Genomic_DNA"/>
</dbReference>
<accession>A0A8X6XPL8</accession>
<dbReference type="AlphaFoldDB" id="A0A8X6XPL8"/>
<keyword evidence="1" id="KW-0472">Membrane</keyword>
<organism evidence="2 3">
    <name type="scientific">Trichonephila inaurata madagascariensis</name>
    <dbReference type="NCBI Taxonomy" id="2747483"/>
    <lineage>
        <taxon>Eukaryota</taxon>
        <taxon>Metazoa</taxon>
        <taxon>Ecdysozoa</taxon>
        <taxon>Arthropoda</taxon>
        <taxon>Chelicerata</taxon>
        <taxon>Arachnida</taxon>
        <taxon>Araneae</taxon>
        <taxon>Araneomorphae</taxon>
        <taxon>Entelegynae</taxon>
        <taxon>Araneoidea</taxon>
        <taxon>Nephilidae</taxon>
        <taxon>Trichonephila</taxon>
        <taxon>Trichonephila inaurata</taxon>
    </lineage>
</organism>
<keyword evidence="1" id="KW-1133">Transmembrane helix</keyword>
<keyword evidence="1" id="KW-0812">Transmembrane</keyword>
<reference evidence="2" key="1">
    <citation type="submission" date="2020-08" db="EMBL/GenBank/DDBJ databases">
        <title>Multicomponent nature underlies the extraordinary mechanical properties of spider dragline silk.</title>
        <authorList>
            <person name="Kono N."/>
            <person name="Nakamura H."/>
            <person name="Mori M."/>
            <person name="Yoshida Y."/>
            <person name="Ohtoshi R."/>
            <person name="Malay A.D."/>
            <person name="Moran D.A.P."/>
            <person name="Tomita M."/>
            <person name="Numata K."/>
            <person name="Arakawa K."/>
        </authorList>
    </citation>
    <scope>NUCLEOTIDE SEQUENCE</scope>
</reference>
<proteinExistence type="predicted"/>
<keyword evidence="3" id="KW-1185">Reference proteome</keyword>
<evidence type="ECO:0000313" key="3">
    <source>
        <dbReference type="Proteomes" id="UP000886998"/>
    </source>
</evidence>
<feature type="transmembrane region" description="Helical" evidence="1">
    <location>
        <begin position="37"/>
        <end position="56"/>
    </location>
</feature>
<sequence length="105" mass="11463">MHKFQANGTLSGCSNTGSGNGALTDVIQNRSTQGLQLTNVLGSAPLVALVTFIIQVQFDIFSPKVSNVGIVPLVGYSFYNIVLKLYRFEVTQDREPNLLAHHRSK</sequence>
<feature type="transmembrane region" description="Helical" evidence="1">
    <location>
        <begin position="68"/>
        <end position="86"/>
    </location>
</feature>
<gene>
    <name evidence="2" type="ORF">TNIN_495631</name>
</gene>
<comment type="caution">
    <text evidence="2">The sequence shown here is derived from an EMBL/GenBank/DDBJ whole genome shotgun (WGS) entry which is preliminary data.</text>
</comment>
<protein>
    <submittedName>
        <fullName evidence="2">Uncharacterized protein</fullName>
    </submittedName>
</protein>
<evidence type="ECO:0000256" key="1">
    <source>
        <dbReference type="SAM" id="Phobius"/>
    </source>
</evidence>
<evidence type="ECO:0000313" key="2">
    <source>
        <dbReference type="EMBL" id="GFY57848.1"/>
    </source>
</evidence>
<name>A0A8X6XPL8_9ARAC</name>
<dbReference type="Proteomes" id="UP000886998">
    <property type="component" value="Unassembled WGS sequence"/>
</dbReference>